<dbReference type="SUPFAM" id="SSF54523">
    <property type="entry name" value="Pili subunits"/>
    <property type="match status" value="1"/>
</dbReference>
<comment type="caution">
    <text evidence="13">The sequence shown here is derived from an EMBL/GenBank/DDBJ whole genome shotgun (WGS) entry which is preliminary data.</text>
</comment>
<evidence type="ECO:0000256" key="8">
    <source>
        <dbReference type="ARBA" id="ARBA00023136"/>
    </source>
</evidence>
<proteinExistence type="inferred from homology"/>
<keyword evidence="8 11" id="KW-0472">Membrane</keyword>
<dbReference type="Gene3D" id="3.55.40.10">
    <property type="entry name" value="minor pseudopilin epsh domain"/>
    <property type="match status" value="1"/>
</dbReference>
<evidence type="ECO:0000256" key="2">
    <source>
        <dbReference type="ARBA" id="ARBA00021549"/>
    </source>
</evidence>
<dbReference type="InterPro" id="IPR012902">
    <property type="entry name" value="N_methyl_site"/>
</dbReference>
<feature type="transmembrane region" description="Helical" evidence="11">
    <location>
        <begin position="21"/>
        <end position="49"/>
    </location>
</feature>
<reference evidence="13 14" key="1">
    <citation type="journal article" date="2023" name="Ecotoxicol. Environ. Saf.">
        <title>Mercury remediation potential of mercury-resistant strain Rheinheimera metallidurans sp. nov. isolated from a municipal waste dumping site.</title>
        <authorList>
            <person name="Yadav V."/>
            <person name="Manjhi A."/>
            <person name="Vadakedath N."/>
        </authorList>
    </citation>
    <scope>NUCLEOTIDE SEQUENCE [LARGE SCALE GENOMIC DNA]</scope>
    <source>
        <strain evidence="13 14">E-49</strain>
    </source>
</reference>
<evidence type="ECO:0000313" key="14">
    <source>
        <dbReference type="Proteomes" id="UP001375382"/>
    </source>
</evidence>
<evidence type="ECO:0000256" key="9">
    <source>
        <dbReference type="ARBA" id="ARBA00025772"/>
    </source>
</evidence>
<dbReference type="Proteomes" id="UP001375382">
    <property type="component" value="Unassembled WGS sequence"/>
</dbReference>
<keyword evidence="14" id="KW-1185">Reference proteome</keyword>
<sequence>MTKAGCKKARCDKTQKAIETGFTLVELMVTVAVLSVVLTVAVPSFAALVQGNRLTGQVNQIVAALNLAKAEAVKLNRAVLFCHSSDATTCSEPANTGWQGWLVGIAQPRPATGIVVGNIMAVGELHSDQIMILEAESIADSDGEIRFVPQGLVRDQGNVPLTSVLRVCLKFSGVMNIRDIGISSGGQVDVVNSTNTLCAVPEEII</sequence>
<evidence type="ECO:0000256" key="11">
    <source>
        <dbReference type="SAM" id="Phobius"/>
    </source>
</evidence>
<keyword evidence="4" id="KW-0488">Methylation</keyword>
<keyword evidence="5" id="KW-0997">Cell inner membrane</keyword>
<name>A0ABU8C9R6_9GAMM</name>
<evidence type="ECO:0000256" key="5">
    <source>
        <dbReference type="ARBA" id="ARBA00022519"/>
    </source>
</evidence>
<dbReference type="InterPro" id="IPR022346">
    <property type="entry name" value="T2SS_GspH"/>
</dbReference>
<keyword evidence="3" id="KW-1003">Cell membrane</keyword>
<evidence type="ECO:0000256" key="6">
    <source>
        <dbReference type="ARBA" id="ARBA00022692"/>
    </source>
</evidence>
<evidence type="ECO:0000256" key="7">
    <source>
        <dbReference type="ARBA" id="ARBA00022989"/>
    </source>
</evidence>
<gene>
    <name evidence="13" type="ORF">MN202_15795</name>
</gene>
<evidence type="ECO:0000256" key="3">
    <source>
        <dbReference type="ARBA" id="ARBA00022475"/>
    </source>
</evidence>
<dbReference type="RefSeq" id="WP_335737108.1">
    <property type="nucleotide sequence ID" value="NZ_JALAAR010000015.1"/>
</dbReference>
<evidence type="ECO:0000256" key="4">
    <source>
        <dbReference type="ARBA" id="ARBA00022481"/>
    </source>
</evidence>
<dbReference type="NCBIfam" id="TIGR02532">
    <property type="entry name" value="IV_pilin_GFxxxE"/>
    <property type="match status" value="1"/>
</dbReference>
<evidence type="ECO:0000256" key="10">
    <source>
        <dbReference type="ARBA" id="ARBA00030775"/>
    </source>
</evidence>
<comment type="similarity">
    <text evidence="9">Belongs to the GSP H family.</text>
</comment>
<protein>
    <recommendedName>
        <fullName evidence="2">Type II secretion system protein H</fullName>
    </recommendedName>
    <alternativeName>
        <fullName evidence="10">General secretion pathway protein H</fullName>
    </alternativeName>
</protein>
<dbReference type="Pfam" id="PF07963">
    <property type="entry name" value="N_methyl"/>
    <property type="match status" value="1"/>
</dbReference>
<keyword evidence="6 11" id="KW-0812">Transmembrane</keyword>
<keyword evidence="7 11" id="KW-1133">Transmembrane helix</keyword>
<organism evidence="13 14">
    <name type="scientific">Rheinheimera muenzenbergensis</name>
    <dbReference type="NCBI Taxonomy" id="1193628"/>
    <lineage>
        <taxon>Bacteria</taxon>
        <taxon>Pseudomonadati</taxon>
        <taxon>Pseudomonadota</taxon>
        <taxon>Gammaproteobacteria</taxon>
        <taxon>Chromatiales</taxon>
        <taxon>Chromatiaceae</taxon>
        <taxon>Rheinheimera</taxon>
    </lineage>
</organism>
<evidence type="ECO:0000313" key="13">
    <source>
        <dbReference type="EMBL" id="MEH8018705.1"/>
    </source>
</evidence>
<dbReference type="EMBL" id="JALAAR010000015">
    <property type="protein sequence ID" value="MEH8018705.1"/>
    <property type="molecule type" value="Genomic_DNA"/>
</dbReference>
<feature type="domain" description="General secretion pathway GspH" evidence="12">
    <location>
        <begin position="57"/>
        <end position="162"/>
    </location>
</feature>
<dbReference type="Pfam" id="PF12019">
    <property type="entry name" value="GspH"/>
    <property type="match status" value="1"/>
</dbReference>
<evidence type="ECO:0000256" key="1">
    <source>
        <dbReference type="ARBA" id="ARBA00004377"/>
    </source>
</evidence>
<dbReference type="PROSITE" id="PS00409">
    <property type="entry name" value="PROKAR_NTER_METHYL"/>
    <property type="match status" value="1"/>
</dbReference>
<accession>A0ABU8C9R6</accession>
<dbReference type="InterPro" id="IPR045584">
    <property type="entry name" value="Pilin-like"/>
</dbReference>
<evidence type="ECO:0000259" key="12">
    <source>
        <dbReference type="Pfam" id="PF12019"/>
    </source>
</evidence>
<comment type="subcellular location">
    <subcellularLocation>
        <location evidence="1">Cell inner membrane</location>
        <topology evidence="1">Single-pass membrane protein</topology>
    </subcellularLocation>
</comment>